<evidence type="ECO:0000256" key="1">
    <source>
        <dbReference type="ARBA" id="ARBA00004323"/>
    </source>
</evidence>
<keyword evidence="4" id="KW-0812">Transmembrane</keyword>
<proteinExistence type="inferred from homology"/>
<dbReference type="OrthoDB" id="514299at2759"/>
<comment type="subcellular location">
    <subcellularLocation>
        <location evidence="1">Golgi apparatus membrane</location>
        <topology evidence="1">Single-pass type II membrane protein</topology>
    </subcellularLocation>
</comment>
<evidence type="ECO:0000313" key="12">
    <source>
        <dbReference type="Proteomes" id="UP000002630"/>
    </source>
</evidence>
<keyword evidence="8" id="KW-0472">Membrane</keyword>
<dbReference type="InParanoid" id="D8LRU8"/>
<evidence type="ECO:0000256" key="4">
    <source>
        <dbReference type="ARBA" id="ARBA00022692"/>
    </source>
</evidence>
<evidence type="ECO:0000256" key="3">
    <source>
        <dbReference type="ARBA" id="ARBA00022679"/>
    </source>
</evidence>
<sequence>MKHLAVLVLLLLPLARPRLQSTVNREAEQSAVAARRTTAALNTYNPDEDELFHMRKLPELTVYVKGHRGEGKTVGGEPTNRSYLNNLVANSAAQTEGQLSNIAFIKTHKTASTTFAFLLYRYARRHNVKLAHFDDHNSAIPLREAVQQTEGRQGKGRCDIMHYHVSAFGQFEGSWRQAEQAYRRILRNTKAVNFVTVVREPRSHLLSYYYYFLQPQTQKTIGEFLTQAKHPRDPIHRRLFNPLSAEFGVKKRQDLRYVLEKALPNAKMVLLTEEFDEGLMVLRRLLRWEMVDMTYVSVYKTTAGARRYDGKPLVNAPRFEDLPVQVQQIIDQHTELDRVLYNAAKLEYEKRRDLIPPPLLEEDLVEFHELQRTVGAYLVDNPTSKANAMYKTANIYAQEDASPFYEF</sequence>
<dbReference type="Gene3D" id="3.40.50.300">
    <property type="entry name" value="P-loop containing nucleotide triphosphate hydrolases"/>
    <property type="match status" value="1"/>
</dbReference>
<dbReference type="SUPFAM" id="SSF52540">
    <property type="entry name" value="P-loop containing nucleoside triphosphate hydrolases"/>
    <property type="match status" value="1"/>
</dbReference>
<accession>D8LRU8</accession>
<dbReference type="EMBL" id="FN648926">
    <property type="protein sequence ID" value="CBN73865.1"/>
    <property type="molecule type" value="Genomic_DNA"/>
</dbReference>
<dbReference type="Proteomes" id="UP000002630">
    <property type="component" value="Linkage Group LG06"/>
</dbReference>
<keyword evidence="12" id="KW-1185">Reference proteome</keyword>
<keyword evidence="3" id="KW-0808">Transferase</keyword>
<dbReference type="Pfam" id="PF06990">
    <property type="entry name" value="Gal-3-0_sulfotr"/>
    <property type="match status" value="1"/>
</dbReference>
<dbReference type="GO" id="GO:0009247">
    <property type="term" value="P:glycolipid biosynthetic process"/>
    <property type="evidence" value="ECO:0007669"/>
    <property type="project" value="InterPro"/>
</dbReference>
<evidence type="ECO:0000256" key="7">
    <source>
        <dbReference type="ARBA" id="ARBA00023034"/>
    </source>
</evidence>
<keyword evidence="7" id="KW-0333">Golgi apparatus</keyword>
<name>D8LRU8_ECTSI</name>
<evidence type="ECO:0000313" key="11">
    <source>
        <dbReference type="EMBL" id="CBN73865.1"/>
    </source>
</evidence>
<keyword evidence="9" id="KW-0325">Glycoprotein</keyword>
<evidence type="ECO:0000256" key="5">
    <source>
        <dbReference type="ARBA" id="ARBA00022968"/>
    </source>
</evidence>
<organism evidence="11 12">
    <name type="scientific">Ectocarpus siliculosus</name>
    <name type="common">Brown alga</name>
    <name type="synonym">Conferva siliculosa</name>
    <dbReference type="NCBI Taxonomy" id="2880"/>
    <lineage>
        <taxon>Eukaryota</taxon>
        <taxon>Sar</taxon>
        <taxon>Stramenopiles</taxon>
        <taxon>Ochrophyta</taxon>
        <taxon>PX clade</taxon>
        <taxon>Phaeophyceae</taxon>
        <taxon>Ectocarpales</taxon>
        <taxon>Ectocarpaceae</taxon>
        <taxon>Ectocarpus</taxon>
    </lineage>
</organism>
<feature type="chain" id="PRO_5003117513" evidence="10">
    <location>
        <begin position="18"/>
        <end position="407"/>
    </location>
</feature>
<dbReference type="GO" id="GO:0001733">
    <property type="term" value="F:galactosylceramide sulfotransferase activity"/>
    <property type="evidence" value="ECO:0007669"/>
    <property type="project" value="InterPro"/>
</dbReference>
<evidence type="ECO:0000256" key="6">
    <source>
        <dbReference type="ARBA" id="ARBA00022989"/>
    </source>
</evidence>
<protein>
    <submittedName>
        <fullName evidence="11">Uncharacterized protein</fullName>
    </submittedName>
</protein>
<dbReference type="PANTHER" id="PTHR14647">
    <property type="entry name" value="GALACTOSE-3-O-SULFOTRANSFERASE"/>
    <property type="match status" value="1"/>
</dbReference>
<keyword evidence="5" id="KW-0735">Signal-anchor</keyword>
<dbReference type="PANTHER" id="PTHR14647:SF87">
    <property type="entry name" value="PUTATIVE-RELATED"/>
    <property type="match status" value="1"/>
</dbReference>
<reference evidence="11 12" key="1">
    <citation type="journal article" date="2010" name="Nature">
        <title>The Ectocarpus genome and the independent evolution of multicellularity in brown algae.</title>
        <authorList>
            <person name="Cock J.M."/>
            <person name="Sterck L."/>
            <person name="Rouze P."/>
            <person name="Scornet D."/>
            <person name="Allen A.E."/>
            <person name="Amoutzias G."/>
            <person name="Anthouard V."/>
            <person name="Artiguenave F."/>
            <person name="Aury J.M."/>
            <person name="Badger J.H."/>
            <person name="Beszteri B."/>
            <person name="Billiau K."/>
            <person name="Bonnet E."/>
            <person name="Bothwell J.H."/>
            <person name="Bowler C."/>
            <person name="Boyen C."/>
            <person name="Brownlee C."/>
            <person name="Carrano C.J."/>
            <person name="Charrier B."/>
            <person name="Cho G.Y."/>
            <person name="Coelho S.M."/>
            <person name="Collen J."/>
            <person name="Corre E."/>
            <person name="Da Silva C."/>
            <person name="Delage L."/>
            <person name="Delaroque N."/>
            <person name="Dittami S.M."/>
            <person name="Doulbeau S."/>
            <person name="Elias M."/>
            <person name="Farnham G."/>
            <person name="Gachon C.M."/>
            <person name="Gschloessl B."/>
            <person name="Heesch S."/>
            <person name="Jabbari K."/>
            <person name="Jubin C."/>
            <person name="Kawai H."/>
            <person name="Kimura K."/>
            <person name="Kloareg B."/>
            <person name="Kupper F.C."/>
            <person name="Lang D."/>
            <person name="Le Bail A."/>
            <person name="Leblanc C."/>
            <person name="Lerouge P."/>
            <person name="Lohr M."/>
            <person name="Lopez P.J."/>
            <person name="Martens C."/>
            <person name="Maumus F."/>
            <person name="Michel G."/>
            <person name="Miranda-Saavedra D."/>
            <person name="Morales J."/>
            <person name="Moreau H."/>
            <person name="Motomura T."/>
            <person name="Nagasato C."/>
            <person name="Napoli C.A."/>
            <person name="Nelson D.R."/>
            <person name="Nyvall-Collen P."/>
            <person name="Peters A.F."/>
            <person name="Pommier C."/>
            <person name="Potin P."/>
            <person name="Poulain J."/>
            <person name="Quesneville H."/>
            <person name="Read B."/>
            <person name="Rensing S.A."/>
            <person name="Ritter A."/>
            <person name="Rousvoal S."/>
            <person name="Samanta M."/>
            <person name="Samson G."/>
            <person name="Schroeder D.C."/>
            <person name="Segurens B."/>
            <person name="Strittmatter M."/>
            <person name="Tonon T."/>
            <person name="Tregear J.W."/>
            <person name="Valentin K."/>
            <person name="von Dassow P."/>
            <person name="Yamagishi T."/>
            <person name="Van de Peer Y."/>
            <person name="Wincker P."/>
        </authorList>
    </citation>
    <scope>NUCLEOTIDE SEQUENCE [LARGE SCALE GENOMIC DNA]</scope>
    <source>
        <strain evidence="12">Ec32 / CCAP1310/4</strain>
    </source>
</reference>
<dbReference type="EMBL" id="FN649731">
    <property type="protein sequence ID" value="CBN73865.1"/>
    <property type="molecule type" value="Genomic_DNA"/>
</dbReference>
<evidence type="ECO:0000256" key="8">
    <source>
        <dbReference type="ARBA" id="ARBA00023136"/>
    </source>
</evidence>
<keyword evidence="10" id="KW-0732">Signal</keyword>
<evidence type="ECO:0000256" key="2">
    <source>
        <dbReference type="ARBA" id="ARBA00008124"/>
    </source>
</evidence>
<dbReference type="InterPro" id="IPR009729">
    <property type="entry name" value="Gal-3-0_sulfotransfrase"/>
</dbReference>
<gene>
    <name evidence="11" type="ORF">Esi_0007_0189</name>
</gene>
<keyword evidence="6" id="KW-1133">Transmembrane helix</keyword>
<dbReference type="AlphaFoldDB" id="D8LRU8"/>
<feature type="signal peptide" evidence="10">
    <location>
        <begin position="1"/>
        <end position="17"/>
    </location>
</feature>
<dbReference type="InterPro" id="IPR027417">
    <property type="entry name" value="P-loop_NTPase"/>
</dbReference>
<evidence type="ECO:0000256" key="9">
    <source>
        <dbReference type="ARBA" id="ARBA00023180"/>
    </source>
</evidence>
<comment type="similarity">
    <text evidence="2">Belongs to the galactose-3-O-sulfotransferase family.</text>
</comment>
<evidence type="ECO:0000256" key="10">
    <source>
        <dbReference type="SAM" id="SignalP"/>
    </source>
</evidence>
<dbReference type="GO" id="GO:0000139">
    <property type="term" value="C:Golgi membrane"/>
    <property type="evidence" value="ECO:0007669"/>
    <property type="project" value="UniProtKB-SubCell"/>
</dbReference>